<evidence type="ECO:0000313" key="1">
    <source>
        <dbReference type="EMBL" id="QIE58862.1"/>
    </source>
</evidence>
<gene>
    <name evidence="1" type="ORF">G5B37_04585</name>
</gene>
<dbReference type="RefSeq" id="WP_164678891.1">
    <property type="nucleotide sequence ID" value="NZ_CP049057.1"/>
</dbReference>
<dbReference type="KEGG" id="mgel:G5B37_04585"/>
<organism evidence="1 2">
    <name type="scientific">Rasiella rasia</name>
    <dbReference type="NCBI Taxonomy" id="2744027"/>
    <lineage>
        <taxon>Bacteria</taxon>
        <taxon>Pseudomonadati</taxon>
        <taxon>Bacteroidota</taxon>
        <taxon>Flavobacteriia</taxon>
        <taxon>Flavobacteriales</taxon>
        <taxon>Flavobacteriaceae</taxon>
        <taxon>Rasiella</taxon>
    </lineage>
</organism>
<evidence type="ECO:0000313" key="2">
    <source>
        <dbReference type="Proteomes" id="UP000505306"/>
    </source>
</evidence>
<protein>
    <submittedName>
        <fullName evidence="1">Uncharacterized protein</fullName>
    </submittedName>
</protein>
<accession>A0A6G6GJY4</accession>
<reference evidence="1 2" key="1">
    <citation type="submission" date="2020-02" db="EMBL/GenBank/DDBJ databases">
        <title>Complete genome sequence of Flavobacteriaceae bacterium.</title>
        <authorList>
            <person name="Kim S.-J."/>
            <person name="Kim Y.-S."/>
            <person name="Kim K.-H."/>
        </authorList>
    </citation>
    <scope>NUCLEOTIDE SEQUENCE [LARGE SCALE GENOMIC DNA]</scope>
    <source>
        <strain evidence="1 2">RR4-40</strain>
    </source>
</reference>
<dbReference type="EMBL" id="CP049057">
    <property type="protein sequence ID" value="QIE58862.1"/>
    <property type="molecule type" value="Genomic_DNA"/>
</dbReference>
<dbReference type="AlphaFoldDB" id="A0A6G6GJY4"/>
<keyword evidence="2" id="KW-1185">Reference proteome</keyword>
<sequence>MPKKEFNSYKVHLTHGVWSEAQILCYKNNVYQGIITFMSGTINEPTINANGTLSLYYPYNKFEDIYTLCREESPVYIEVWGTTDKYCRVTTAAEPVGEEEGN</sequence>
<dbReference type="Proteomes" id="UP000505306">
    <property type="component" value="Chromosome"/>
</dbReference>
<name>A0A6G6GJY4_9FLAO</name>
<proteinExistence type="predicted"/>